<dbReference type="PANTHER" id="PTHR46648">
    <property type="entry name" value="HIT FAMILY PROTEIN 1"/>
    <property type="match status" value="1"/>
</dbReference>
<dbReference type="PANTHER" id="PTHR46648:SF1">
    <property type="entry name" value="ADENOSINE 5'-MONOPHOSPHORAMIDASE HNT1"/>
    <property type="match status" value="1"/>
</dbReference>
<keyword evidence="5" id="KW-0489">Methyltransferase</keyword>
<dbReference type="PRINTS" id="PR00332">
    <property type="entry name" value="HISTRIAD"/>
</dbReference>
<dbReference type="EC" id="2.1.1.-" evidence="5"/>
<evidence type="ECO:0000256" key="3">
    <source>
        <dbReference type="PROSITE-ProRule" id="PRU00464"/>
    </source>
</evidence>
<dbReference type="PROSITE" id="PS51084">
    <property type="entry name" value="HIT_2"/>
    <property type="match status" value="1"/>
</dbReference>
<dbReference type="InterPro" id="IPR011146">
    <property type="entry name" value="HIT-like"/>
</dbReference>
<dbReference type="Gene3D" id="3.30.428.10">
    <property type="entry name" value="HIT-like"/>
    <property type="match status" value="1"/>
</dbReference>
<feature type="active site" description="Tele-AMP-histidine intermediate" evidence="1">
    <location>
        <position position="99"/>
    </location>
</feature>
<proteinExistence type="predicted"/>
<dbReference type="Proteomes" id="UP001597119">
    <property type="component" value="Unassembled WGS sequence"/>
</dbReference>
<organism evidence="5 6">
    <name type="scientific">Halorientalis brevis</name>
    <dbReference type="NCBI Taxonomy" id="1126241"/>
    <lineage>
        <taxon>Archaea</taxon>
        <taxon>Methanobacteriati</taxon>
        <taxon>Methanobacteriota</taxon>
        <taxon>Stenosarchaea group</taxon>
        <taxon>Halobacteria</taxon>
        <taxon>Halobacteriales</taxon>
        <taxon>Haloarculaceae</taxon>
        <taxon>Halorientalis</taxon>
    </lineage>
</organism>
<sequence>MARSDDCVFCEIIDGERDATVLHESPEYLCFLDTSPVTEGHALVVPKEHIQYLEAADGSALFAFLQEAHAKVKERYDPDATNIGLNNGQAAGQTVPHCHWHVIPRYDGDMVDPTGGVRGVIPEKRTYGE</sequence>
<name>A0ABD6C9U1_9EURY</name>
<accession>A0ABD6C9U1</accession>
<dbReference type="SUPFAM" id="SSF54197">
    <property type="entry name" value="HIT-like"/>
    <property type="match status" value="1"/>
</dbReference>
<dbReference type="InterPro" id="IPR001310">
    <property type="entry name" value="Histidine_triad_HIT"/>
</dbReference>
<evidence type="ECO:0000256" key="2">
    <source>
        <dbReference type="PIRSR" id="PIRSR601310-3"/>
    </source>
</evidence>
<evidence type="ECO:0000259" key="4">
    <source>
        <dbReference type="PROSITE" id="PS51084"/>
    </source>
</evidence>
<evidence type="ECO:0000256" key="1">
    <source>
        <dbReference type="PIRSR" id="PIRSR601310-1"/>
    </source>
</evidence>
<feature type="short sequence motif" description="Histidine triad motif" evidence="2 3">
    <location>
        <begin position="97"/>
        <end position="101"/>
    </location>
</feature>
<dbReference type="EMBL" id="JBHUDJ010000002">
    <property type="protein sequence ID" value="MFD1586471.1"/>
    <property type="molecule type" value="Genomic_DNA"/>
</dbReference>
<comment type="caution">
    <text evidence="5">The sequence shown here is derived from an EMBL/GenBank/DDBJ whole genome shotgun (WGS) entry which is preliminary data.</text>
</comment>
<dbReference type="GO" id="GO:0032259">
    <property type="term" value="P:methylation"/>
    <property type="evidence" value="ECO:0007669"/>
    <property type="project" value="UniProtKB-KW"/>
</dbReference>
<protein>
    <submittedName>
        <fullName evidence="5">HIT family protein</fullName>
        <ecNumber evidence="5">2.1.1.-</ecNumber>
    </submittedName>
</protein>
<feature type="domain" description="HIT" evidence="4">
    <location>
        <begin position="8"/>
        <end position="112"/>
    </location>
</feature>
<evidence type="ECO:0000313" key="6">
    <source>
        <dbReference type="Proteomes" id="UP001597119"/>
    </source>
</evidence>
<dbReference type="AlphaFoldDB" id="A0ABD6C9U1"/>
<dbReference type="RefSeq" id="WP_247379656.1">
    <property type="nucleotide sequence ID" value="NZ_JALLGV010000007.1"/>
</dbReference>
<dbReference type="Pfam" id="PF01230">
    <property type="entry name" value="HIT"/>
    <property type="match status" value="1"/>
</dbReference>
<keyword evidence="5" id="KW-0808">Transferase</keyword>
<dbReference type="InterPro" id="IPR036265">
    <property type="entry name" value="HIT-like_sf"/>
</dbReference>
<evidence type="ECO:0000313" key="5">
    <source>
        <dbReference type="EMBL" id="MFD1586471.1"/>
    </source>
</evidence>
<keyword evidence="6" id="KW-1185">Reference proteome</keyword>
<dbReference type="GO" id="GO:0008168">
    <property type="term" value="F:methyltransferase activity"/>
    <property type="evidence" value="ECO:0007669"/>
    <property type="project" value="UniProtKB-KW"/>
</dbReference>
<gene>
    <name evidence="5" type="ORF">ACFR9U_05725</name>
</gene>
<reference evidence="5 6" key="1">
    <citation type="journal article" date="2019" name="Int. J. Syst. Evol. Microbiol.">
        <title>The Global Catalogue of Microorganisms (GCM) 10K type strain sequencing project: providing services to taxonomists for standard genome sequencing and annotation.</title>
        <authorList>
            <consortium name="The Broad Institute Genomics Platform"/>
            <consortium name="The Broad Institute Genome Sequencing Center for Infectious Disease"/>
            <person name="Wu L."/>
            <person name="Ma J."/>
        </authorList>
    </citation>
    <scope>NUCLEOTIDE SEQUENCE [LARGE SCALE GENOMIC DNA]</scope>
    <source>
        <strain evidence="5 6">CGMCC 1.12125</strain>
    </source>
</reference>